<comment type="subcellular location">
    <subcellularLocation>
        <location evidence="1">Cell membrane</location>
        <topology evidence="1">Multi-pass membrane protein</topology>
    </subcellularLocation>
</comment>
<accession>A0ABQ2QKP7</accession>
<evidence type="ECO:0000256" key="5">
    <source>
        <dbReference type="SAM" id="MobiDB-lite"/>
    </source>
</evidence>
<dbReference type="EMBL" id="BMQJ01000002">
    <property type="protein sequence ID" value="GGP83416.1"/>
    <property type="molecule type" value="Genomic_DNA"/>
</dbReference>
<feature type="domain" description="Major facilitator superfamily (MFS) profile" evidence="7">
    <location>
        <begin position="10"/>
        <end position="429"/>
    </location>
</feature>
<feature type="transmembrane region" description="Helical" evidence="6">
    <location>
        <begin position="249"/>
        <end position="268"/>
    </location>
</feature>
<feature type="transmembrane region" description="Helical" evidence="6">
    <location>
        <begin position="12"/>
        <end position="37"/>
    </location>
</feature>
<feature type="region of interest" description="Disordered" evidence="5">
    <location>
        <begin position="203"/>
        <end position="235"/>
    </location>
</feature>
<reference evidence="9" key="1">
    <citation type="journal article" date="2019" name="Int. J. Syst. Evol. Microbiol.">
        <title>The Global Catalogue of Microorganisms (GCM) 10K type strain sequencing project: providing services to taxonomists for standard genome sequencing and annotation.</title>
        <authorList>
            <consortium name="The Broad Institute Genomics Platform"/>
            <consortium name="The Broad Institute Genome Sequencing Center for Infectious Disease"/>
            <person name="Wu L."/>
            <person name="Ma J."/>
        </authorList>
    </citation>
    <scope>NUCLEOTIDE SEQUENCE [LARGE SCALE GENOMIC DNA]</scope>
    <source>
        <strain evidence="9">JCM 3115</strain>
    </source>
</reference>
<dbReference type="Proteomes" id="UP000611554">
    <property type="component" value="Unassembled WGS sequence"/>
</dbReference>
<keyword evidence="3 6" id="KW-1133">Transmembrane helix</keyword>
<comment type="caution">
    <text evidence="8">The sequence shown here is derived from an EMBL/GenBank/DDBJ whole genome shotgun (WGS) entry which is preliminary data.</text>
</comment>
<gene>
    <name evidence="8" type="ORF">GCM10010140_10400</name>
</gene>
<evidence type="ECO:0000256" key="2">
    <source>
        <dbReference type="ARBA" id="ARBA00022692"/>
    </source>
</evidence>
<feature type="compositionally biased region" description="Low complexity" evidence="5">
    <location>
        <begin position="212"/>
        <end position="235"/>
    </location>
</feature>
<keyword evidence="2 6" id="KW-0812">Transmembrane</keyword>
<evidence type="ECO:0000313" key="9">
    <source>
        <dbReference type="Proteomes" id="UP000611554"/>
    </source>
</evidence>
<dbReference type="PROSITE" id="PS50850">
    <property type="entry name" value="MFS"/>
    <property type="match status" value="1"/>
</dbReference>
<feature type="transmembrane region" description="Helical" evidence="6">
    <location>
        <begin position="75"/>
        <end position="96"/>
    </location>
</feature>
<name>A0ABQ2QKP7_9ACTN</name>
<feature type="transmembrane region" description="Helical" evidence="6">
    <location>
        <begin position="315"/>
        <end position="333"/>
    </location>
</feature>
<sequence>MNIAAVQRRTLAVLSVAQITGGVGVAVGTALSSLVVAKLSGSVAISGLAGTSSVLGAALLALPTAGAANRGGRRAGLALAYACAVLGCLVALLAIATRVWPLLLVGLVLFGGGSAGNLASRYSATDLSAPGHSARHLAWVVWAATIGSVTGPNLAEPAEHLGRRLGLAPDAGPFALSLLAFALALAVVLVALRPDPLLLARATSPGSPAPGSPAASAQTPTPTPTPATARSRSRGGLRAGWRALRESPVASRALVAIAVAHTAMVSVMSMTPVHLDHDGAGYRTIGVVLSVHIAGMFVLSPVVGWLADRIGRTRVLVLGMGVLLAAALLAGGAGPHDIGRVTAGLGLLGVGWSCGLIAGSAMLTEAVPLERRPAVQGLSDLLMNVCGAGGTIVAGLIVSGLSYGTLGTATAVMVTVTAAWLALTTRPARTA</sequence>
<dbReference type="InterPro" id="IPR036259">
    <property type="entry name" value="MFS_trans_sf"/>
</dbReference>
<feature type="transmembrane region" description="Helical" evidence="6">
    <location>
        <begin position="280"/>
        <end position="303"/>
    </location>
</feature>
<feature type="transmembrane region" description="Helical" evidence="6">
    <location>
        <begin position="404"/>
        <end position="423"/>
    </location>
</feature>
<feature type="transmembrane region" description="Helical" evidence="6">
    <location>
        <begin position="174"/>
        <end position="192"/>
    </location>
</feature>
<protein>
    <recommendedName>
        <fullName evidence="7">Major facilitator superfamily (MFS) profile domain-containing protein</fullName>
    </recommendedName>
</protein>
<dbReference type="SUPFAM" id="SSF103473">
    <property type="entry name" value="MFS general substrate transporter"/>
    <property type="match status" value="1"/>
</dbReference>
<dbReference type="PANTHER" id="PTHR23534:SF1">
    <property type="entry name" value="MAJOR FACILITATOR SUPERFAMILY PROTEIN"/>
    <property type="match status" value="1"/>
</dbReference>
<evidence type="ECO:0000256" key="4">
    <source>
        <dbReference type="ARBA" id="ARBA00023136"/>
    </source>
</evidence>
<keyword evidence="9" id="KW-1185">Reference proteome</keyword>
<dbReference type="Gene3D" id="1.20.1250.20">
    <property type="entry name" value="MFS general substrate transporter like domains"/>
    <property type="match status" value="1"/>
</dbReference>
<dbReference type="PROSITE" id="PS00216">
    <property type="entry name" value="SUGAR_TRANSPORT_1"/>
    <property type="match status" value="1"/>
</dbReference>
<evidence type="ECO:0000256" key="6">
    <source>
        <dbReference type="SAM" id="Phobius"/>
    </source>
</evidence>
<dbReference type="InterPro" id="IPR011701">
    <property type="entry name" value="MFS"/>
</dbReference>
<evidence type="ECO:0000256" key="1">
    <source>
        <dbReference type="ARBA" id="ARBA00004651"/>
    </source>
</evidence>
<feature type="transmembrane region" description="Helical" evidence="6">
    <location>
        <begin position="43"/>
        <end position="63"/>
    </location>
</feature>
<feature type="transmembrane region" description="Helical" evidence="6">
    <location>
        <begin position="381"/>
        <end position="398"/>
    </location>
</feature>
<evidence type="ECO:0000259" key="7">
    <source>
        <dbReference type="PROSITE" id="PS50850"/>
    </source>
</evidence>
<dbReference type="RefSeq" id="WP_189245293.1">
    <property type="nucleotide sequence ID" value="NZ_BMQJ01000002.1"/>
</dbReference>
<organism evidence="8 9">
    <name type="scientific">Streptosporangium pseudovulgare</name>
    <dbReference type="NCBI Taxonomy" id="35765"/>
    <lineage>
        <taxon>Bacteria</taxon>
        <taxon>Bacillati</taxon>
        <taxon>Actinomycetota</taxon>
        <taxon>Actinomycetes</taxon>
        <taxon>Streptosporangiales</taxon>
        <taxon>Streptosporangiaceae</taxon>
        <taxon>Streptosporangium</taxon>
    </lineage>
</organism>
<feature type="transmembrane region" description="Helical" evidence="6">
    <location>
        <begin position="102"/>
        <end position="124"/>
    </location>
</feature>
<evidence type="ECO:0000313" key="8">
    <source>
        <dbReference type="EMBL" id="GGP83416.1"/>
    </source>
</evidence>
<evidence type="ECO:0000256" key="3">
    <source>
        <dbReference type="ARBA" id="ARBA00022989"/>
    </source>
</evidence>
<dbReference type="Pfam" id="PF07690">
    <property type="entry name" value="MFS_1"/>
    <property type="match status" value="2"/>
</dbReference>
<proteinExistence type="predicted"/>
<dbReference type="InterPro" id="IPR005829">
    <property type="entry name" value="Sugar_transporter_CS"/>
</dbReference>
<keyword evidence="4 6" id="KW-0472">Membrane</keyword>
<feature type="transmembrane region" description="Helical" evidence="6">
    <location>
        <begin position="345"/>
        <end position="369"/>
    </location>
</feature>
<feature type="transmembrane region" description="Helical" evidence="6">
    <location>
        <begin position="136"/>
        <end position="154"/>
    </location>
</feature>
<dbReference type="PANTHER" id="PTHR23534">
    <property type="entry name" value="MFS PERMEASE"/>
    <property type="match status" value="1"/>
</dbReference>
<dbReference type="InterPro" id="IPR020846">
    <property type="entry name" value="MFS_dom"/>
</dbReference>